<sequence>MSCDLLLSLVTDNGERLPLTGHLSFDPADPMAITLVIREAGGKMVRWTFARDVLAVGGPRPAGVGDVRVQPARGDQRAMALTLTSTDGEANLELPSRRVATFLRQTYIAVPREMEAQLIDWVAEFGPMLGRGDDRTGGSTDI</sequence>
<evidence type="ECO:0000256" key="3">
    <source>
        <dbReference type="ARBA" id="ARBA00022618"/>
    </source>
</evidence>
<dbReference type="GO" id="GO:0030435">
    <property type="term" value="P:sporulation resulting in formation of a cellular spore"/>
    <property type="evidence" value="ECO:0007669"/>
    <property type="project" value="UniProtKB-KW"/>
</dbReference>
<evidence type="ECO:0000256" key="2">
    <source>
        <dbReference type="ARBA" id="ARBA00009323"/>
    </source>
</evidence>
<dbReference type="InterPro" id="IPR006776">
    <property type="entry name" value="SsgB"/>
</dbReference>
<accession>A0A937RJ50</accession>
<name>A0A937RJ50_9ACTN</name>
<keyword evidence="4" id="KW-0749">Sporulation</keyword>
<evidence type="ECO:0000256" key="6">
    <source>
        <dbReference type="ARBA" id="ARBA00023306"/>
    </source>
</evidence>
<proteinExistence type="inferred from homology"/>
<dbReference type="InterPro" id="IPR038658">
    <property type="entry name" value="SsgB_sf"/>
</dbReference>
<comment type="similarity">
    <text evidence="2">Belongs to the SsgA family.</text>
</comment>
<comment type="caution">
    <text evidence="7">The sequence shown here is derived from an EMBL/GenBank/DDBJ whole genome shotgun (WGS) entry which is preliminary data.</text>
</comment>
<keyword evidence="6" id="KW-0131">Cell cycle</keyword>
<comment type="subcellular location">
    <subcellularLocation>
        <location evidence="1">Cell septum</location>
    </subcellularLocation>
</comment>
<dbReference type="AlphaFoldDB" id="A0A937RJ50"/>
<dbReference type="Gene3D" id="2.30.31.20">
    <property type="entry name" value="Sporulation-specific cell division protein SsgB"/>
    <property type="match status" value="1"/>
</dbReference>
<protein>
    <submittedName>
        <fullName evidence="7">SsgA family sporulation/cell division regulator</fullName>
    </submittedName>
</protein>
<keyword evidence="8" id="KW-1185">Reference proteome</keyword>
<gene>
    <name evidence="7" type="ORF">I7412_14295</name>
</gene>
<keyword evidence="5" id="KW-0717">Septation</keyword>
<evidence type="ECO:0000313" key="7">
    <source>
        <dbReference type="EMBL" id="MBL7628299.1"/>
    </source>
</evidence>
<dbReference type="RefSeq" id="WP_203005402.1">
    <property type="nucleotide sequence ID" value="NZ_JADWYU010000161.1"/>
</dbReference>
<dbReference type="GO" id="GO:0000917">
    <property type="term" value="P:division septum assembly"/>
    <property type="evidence" value="ECO:0007669"/>
    <property type="project" value="UniProtKB-KW"/>
</dbReference>
<evidence type="ECO:0000256" key="4">
    <source>
        <dbReference type="ARBA" id="ARBA00022969"/>
    </source>
</evidence>
<dbReference type="GO" id="GO:0030428">
    <property type="term" value="C:cell septum"/>
    <property type="evidence" value="ECO:0007669"/>
    <property type="project" value="UniProtKB-SubCell"/>
</dbReference>
<dbReference type="Pfam" id="PF04686">
    <property type="entry name" value="SsgA"/>
    <property type="match status" value="1"/>
</dbReference>
<evidence type="ECO:0000256" key="5">
    <source>
        <dbReference type="ARBA" id="ARBA00023210"/>
    </source>
</evidence>
<evidence type="ECO:0000256" key="1">
    <source>
        <dbReference type="ARBA" id="ARBA00004431"/>
    </source>
</evidence>
<organism evidence="7 8">
    <name type="scientific">Frankia nepalensis</name>
    <dbReference type="NCBI Taxonomy" id="1836974"/>
    <lineage>
        <taxon>Bacteria</taxon>
        <taxon>Bacillati</taxon>
        <taxon>Actinomycetota</taxon>
        <taxon>Actinomycetes</taxon>
        <taxon>Frankiales</taxon>
        <taxon>Frankiaceae</taxon>
        <taxon>Frankia</taxon>
    </lineage>
</organism>
<evidence type="ECO:0000313" key="8">
    <source>
        <dbReference type="Proteomes" id="UP000604475"/>
    </source>
</evidence>
<dbReference type="EMBL" id="JAEACQ010000182">
    <property type="protein sequence ID" value="MBL7628299.1"/>
    <property type="molecule type" value="Genomic_DNA"/>
</dbReference>
<reference evidence="7" key="1">
    <citation type="submission" date="2020-12" db="EMBL/GenBank/DDBJ databases">
        <title>Genomic characterization of non-nitrogen-fixing Frankia strains.</title>
        <authorList>
            <person name="Carlos-Shanley C."/>
            <person name="Guerra T."/>
            <person name="Hahn D."/>
        </authorList>
    </citation>
    <scope>NUCLEOTIDE SEQUENCE</scope>
    <source>
        <strain evidence="7">CN6</strain>
    </source>
</reference>
<dbReference type="Proteomes" id="UP000604475">
    <property type="component" value="Unassembled WGS sequence"/>
</dbReference>
<keyword evidence="3" id="KW-0132">Cell division</keyword>